<evidence type="ECO:0000259" key="1">
    <source>
        <dbReference type="Pfam" id="PF06276"/>
    </source>
</evidence>
<dbReference type="InterPro" id="IPR022770">
    <property type="entry name" value="IucA/IucC-like_C"/>
</dbReference>
<dbReference type="AlphaFoldDB" id="A0A840PKB0"/>
<evidence type="ECO:0000313" key="3">
    <source>
        <dbReference type="Proteomes" id="UP000557217"/>
    </source>
</evidence>
<dbReference type="NCBIfam" id="TIGR03951">
    <property type="entry name" value="Fe_III_red_FhuF"/>
    <property type="match status" value="1"/>
</dbReference>
<comment type="caution">
    <text evidence="2">The sequence shown here is derived from an EMBL/GenBank/DDBJ whole genome shotgun (WGS) entry which is preliminary data.</text>
</comment>
<gene>
    <name evidence="2" type="ORF">HNR36_001241</name>
</gene>
<protein>
    <submittedName>
        <fullName evidence="2">Siderophore-iron reductase FhuF</fullName>
    </submittedName>
</protein>
<dbReference type="EMBL" id="JACHGZ010000011">
    <property type="protein sequence ID" value="MBB5148855.1"/>
    <property type="molecule type" value="Genomic_DNA"/>
</dbReference>
<sequence>MVNTLTEKELQILKKYRLNSESIHTFNVYQLMDEIYLKEFISKIAEMIGAPSEKVAASIFMKRFAFVAVISLFAMSVWNKKLNVELNMIEMEWPEKGENWIPIINLKDLSFEELNQNCQSRSFWRQEVIKDLFLKNISPLIAMFEKTIGISKTILWENIAVYVFWLYEMELKENHQQAIDDFHYIIFEADGSLFGSHIGNPLRKYYGKKSFVDNGAELRIRKTCCYNYLLNSMKRCKTCPCISRKMEAKSLKKHFIE</sequence>
<dbReference type="InterPro" id="IPR008090">
    <property type="entry name" value="Fe_iron_reduct"/>
</dbReference>
<feature type="domain" description="Aerobactin siderophore biosynthesis IucA/IucC-like C-terminal" evidence="1">
    <location>
        <begin position="109"/>
        <end position="187"/>
    </location>
</feature>
<evidence type="ECO:0000313" key="2">
    <source>
        <dbReference type="EMBL" id="MBB5148855.1"/>
    </source>
</evidence>
<dbReference type="RefSeq" id="WP_168412248.1">
    <property type="nucleotide sequence ID" value="NZ_JAAXPW010000012.1"/>
</dbReference>
<keyword evidence="3" id="KW-1185">Reference proteome</keyword>
<dbReference type="Pfam" id="PF06276">
    <property type="entry name" value="FhuF"/>
    <property type="match status" value="1"/>
</dbReference>
<accession>A0A840PKB0</accession>
<organism evidence="2 3">
    <name type="scientific">Ureibacillus thermosphaericus</name>
    <dbReference type="NCBI Taxonomy" id="51173"/>
    <lineage>
        <taxon>Bacteria</taxon>
        <taxon>Bacillati</taxon>
        <taxon>Bacillota</taxon>
        <taxon>Bacilli</taxon>
        <taxon>Bacillales</taxon>
        <taxon>Caryophanaceae</taxon>
        <taxon>Ureibacillus</taxon>
    </lineage>
</organism>
<dbReference type="Proteomes" id="UP000557217">
    <property type="component" value="Unassembled WGS sequence"/>
</dbReference>
<proteinExistence type="predicted"/>
<name>A0A840PKB0_URETH</name>
<reference evidence="2 3" key="1">
    <citation type="submission" date="2020-08" db="EMBL/GenBank/DDBJ databases">
        <title>Genomic Encyclopedia of Type Strains, Phase IV (KMG-IV): sequencing the most valuable type-strain genomes for metagenomic binning, comparative biology and taxonomic classification.</title>
        <authorList>
            <person name="Goeker M."/>
        </authorList>
    </citation>
    <scope>NUCLEOTIDE SEQUENCE [LARGE SCALE GENOMIC DNA]</scope>
    <source>
        <strain evidence="2 3">DSM 10633</strain>
    </source>
</reference>
<dbReference type="GO" id="GO:0003824">
    <property type="term" value="F:catalytic activity"/>
    <property type="evidence" value="ECO:0007669"/>
    <property type="project" value="UniProtKB-ARBA"/>
</dbReference>